<dbReference type="EMBL" id="LAVV01008190">
    <property type="protein sequence ID" value="KNZ53510.1"/>
    <property type="molecule type" value="Genomic_DNA"/>
</dbReference>
<keyword evidence="2" id="KW-1185">Reference proteome</keyword>
<dbReference type="Proteomes" id="UP000037035">
    <property type="component" value="Unassembled WGS sequence"/>
</dbReference>
<protein>
    <submittedName>
        <fullName evidence="1">Uncharacterized protein</fullName>
    </submittedName>
</protein>
<organism evidence="1 2">
    <name type="scientific">Puccinia sorghi</name>
    <dbReference type="NCBI Taxonomy" id="27349"/>
    <lineage>
        <taxon>Eukaryota</taxon>
        <taxon>Fungi</taxon>
        <taxon>Dikarya</taxon>
        <taxon>Basidiomycota</taxon>
        <taxon>Pucciniomycotina</taxon>
        <taxon>Pucciniomycetes</taxon>
        <taxon>Pucciniales</taxon>
        <taxon>Pucciniaceae</taxon>
        <taxon>Puccinia</taxon>
    </lineage>
</organism>
<comment type="caution">
    <text evidence="1">The sequence shown here is derived from an EMBL/GenBank/DDBJ whole genome shotgun (WGS) entry which is preliminary data.</text>
</comment>
<dbReference type="AlphaFoldDB" id="A0A0L6V064"/>
<gene>
    <name evidence="1" type="ORF">VP01_3219g1</name>
</gene>
<proteinExistence type="predicted"/>
<sequence>MSWPYKQCGYTCIVLQELLASETDTKEDYAFSQLRQVLFFFFAKNKEIPQMSHLVKLTQPFNDKSWPPPHYMPLIRFILPWGKGMFVSYLREIKVTIVRMFHQVQSQDKIYASLEHQICFTSSVSTVKSLVSLWKTEITSNLILLHSVNKLSLLTAHCFCNPERDSEHSALNDRYKTHELPTTTTMPSLMSKHVFLSLVMNETLVCSAKSEFFLSSCLMILTVANQIMFQANILKSSISHFYLSPFPACIIWFQRPSHLCLLFGICRYHDSHHIPYLLSEVFQGYLPVTQCLNGWTGFLISISNAFFHTANANLLSPEGSTIPKRPQFILKNPSGSQYKLTSDYLNKNAHQIPPSCQLKHQKVPLLYNKKYHFCTIFLTQKPGGSAQIVTLLPSSPVWTKLNKGKYLLGFCRAERCGKRNRLSR</sequence>
<accession>A0A0L6V064</accession>
<dbReference type="VEuPathDB" id="FungiDB:VP01_3219g1"/>
<reference evidence="1 2" key="1">
    <citation type="submission" date="2015-08" db="EMBL/GenBank/DDBJ databases">
        <title>Next Generation Sequencing and Analysis of the Genome of Puccinia sorghi L Schw, the Causal Agent of Maize Common Rust.</title>
        <authorList>
            <person name="Rochi L."/>
            <person name="Burguener G."/>
            <person name="Darino M."/>
            <person name="Turjanski A."/>
            <person name="Kreff E."/>
            <person name="Dieguez M.J."/>
            <person name="Sacco F."/>
        </authorList>
    </citation>
    <scope>NUCLEOTIDE SEQUENCE [LARGE SCALE GENOMIC DNA]</scope>
    <source>
        <strain evidence="1 2">RO10H11247</strain>
    </source>
</reference>
<evidence type="ECO:0000313" key="2">
    <source>
        <dbReference type="Proteomes" id="UP000037035"/>
    </source>
</evidence>
<name>A0A0L6V064_9BASI</name>
<evidence type="ECO:0000313" key="1">
    <source>
        <dbReference type="EMBL" id="KNZ53510.1"/>
    </source>
</evidence>